<evidence type="ECO:0008006" key="4">
    <source>
        <dbReference type="Google" id="ProtNLM"/>
    </source>
</evidence>
<dbReference type="RefSeq" id="WP_256131351.1">
    <property type="nucleotide sequence ID" value="NZ_JANFXK010000004.1"/>
</dbReference>
<dbReference type="PROSITE" id="PS51257">
    <property type="entry name" value="PROKAR_LIPOPROTEIN"/>
    <property type="match status" value="1"/>
</dbReference>
<feature type="signal peptide" evidence="1">
    <location>
        <begin position="1"/>
        <end position="24"/>
    </location>
</feature>
<evidence type="ECO:0000256" key="1">
    <source>
        <dbReference type="SAM" id="SignalP"/>
    </source>
</evidence>
<dbReference type="Proteomes" id="UP001524502">
    <property type="component" value="Unassembled WGS sequence"/>
</dbReference>
<reference evidence="2 3" key="1">
    <citation type="submission" date="2022-06" db="EMBL/GenBank/DDBJ databases">
        <title>Isolation of gut microbiota from human fecal samples.</title>
        <authorList>
            <person name="Pamer E.G."/>
            <person name="Barat B."/>
            <person name="Waligurski E."/>
            <person name="Medina S."/>
            <person name="Paddock L."/>
            <person name="Mostad J."/>
        </authorList>
    </citation>
    <scope>NUCLEOTIDE SEQUENCE [LARGE SCALE GENOMIC DNA]</scope>
    <source>
        <strain evidence="2 3">SL.3.17</strain>
    </source>
</reference>
<dbReference type="EMBL" id="JANFXK010000004">
    <property type="protein sequence ID" value="MCQ4636172.1"/>
    <property type="molecule type" value="Genomic_DNA"/>
</dbReference>
<protein>
    <recommendedName>
        <fullName evidence="4">DUF4352 domain-containing protein</fullName>
    </recommendedName>
</protein>
<organism evidence="2 3">
    <name type="scientific">Anaerovorax odorimutans</name>
    <dbReference type="NCBI Taxonomy" id="109327"/>
    <lineage>
        <taxon>Bacteria</taxon>
        <taxon>Bacillati</taxon>
        <taxon>Bacillota</taxon>
        <taxon>Clostridia</taxon>
        <taxon>Peptostreptococcales</taxon>
        <taxon>Anaerovoracaceae</taxon>
        <taxon>Anaerovorax</taxon>
    </lineage>
</organism>
<accession>A0ABT1RLW8</accession>
<sequence>MKKKSIALLLALAVLAALALSACGAEDISMKLGEKTVLEDYIEFTPINVLATGDEMYAPTGNESGWVYNGELEDPAYVALVAKVKNLSKDKIKMQNFVTSILKQGEKEYDTYQTMLLTENNTLLSTRDAIEPGQEGTVYILMDGEQSTRGKASMEMTFTNSSYEGEDIYHLDMDTNKAVAVTVPLEKGKTVTADGYGKMTLKKVSTGKKVEPTKASKYDGYTYYTPKKTGTVLLDVQIQAENQQSKKCRDTNFIGISANKDNKTAYGYIATETKDGKNMKDLAFLKPGESQLLHAVAEVPKEWKSGGVQIYLYFGGQYYEYSWAGEK</sequence>
<evidence type="ECO:0000313" key="2">
    <source>
        <dbReference type="EMBL" id="MCQ4636172.1"/>
    </source>
</evidence>
<evidence type="ECO:0000313" key="3">
    <source>
        <dbReference type="Proteomes" id="UP001524502"/>
    </source>
</evidence>
<keyword evidence="1" id="KW-0732">Signal</keyword>
<feature type="chain" id="PRO_5046153199" description="DUF4352 domain-containing protein" evidence="1">
    <location>
        <begin position="25"/>
        <end position="327"/>
    </location>
</feature>
<gene>
    <name evidence="2" type="ORF">NE619_05485</name>
</gene>
<proteinExistence type="predicted"/>
<name>A0ABT1RLW8_9FIRM</name>
<keyword evidence="3" id="KW-1185">Reference proteome</keyword>
<comment type="caution">
    <text evidence="2">The sequence shown here is derived from an EMBL/GenBank/DDBJ whole genome shotgun (WGS) entry which is preliminary data.</text>
</comment>